<dbReference type="EMBL" id="KK104333">
    <property type="protein sequence ID" value="KIY94069.1"/>
    <property type="molecule type" value="Genomic_DNA"/>
</dbReference>
<reference evidence="2 3" key="1">
    <citation type="journal article" date="2013" name="BMC Genomics">
        <title>Reconstruction of the lipid metabolism for the microalga Monoraphidium neglectum from its genome sequence reveals characteristics suitable for biofuel production.</title>
        <authorList>
            <person name="Bogen C."/>
            <person name="Al-Dilaimi A."/>
            <person name="Albersmeier A."/>
            <person name="Wichmann J."/>
            <person name="Grundmann M."/>
            <person name="Rupp O."/>
            <person name="Lauersen K.J."/>
            <person name="Blifernez-Klassen O."/>
            <person name="Kalinowski J."/>
            <person name="Goesmann A."/>
            <person name="Mussgnug J.H."/>
            <person name="Kruse O."/>
        </authorList>
    </citation>
    <scope>NUCLEOTIDE SEQUENCE [LARGE SCALE GENOMIC DNA]</scope>
    <source>
        <strain evidence="2 3">SAG 48.87</strain>
    </source>
</reference>
<accession>A0A0D2LQU3</accession>
<dbReference type="AlphaFoldDB" id="A0A0D2LQU3"/>
<dbReference type="KEGG" id="mng:MNEG_13892"/>
<feature type="region of interest" description="Disordered" evidence="1">
    <location>
        <begin position="170"/>
        <end position="189"/>
    </location>
</feature>
<dbReference type="RefSeq" id="XP_013893089.1">
    <property type="nucleotide sequence ID" value="XM_014037635.1"/>
</dbReference>
<protein>
    <submittedName>
        <fullName evidence="2">Uncharacterized protein</fullName>
    </submittedName>
</protein>
<keyword evidence="3" id="KW-1185">Reference proteome</keyword>
<organism evidence="2 3">
    <name type="scientific">Monoraphidium neglectum</name>
    <dbReference type="NCBI Taxonomy" id="145388"/>
    <lineage>
        <taxon>Eukaryota</taxon>
        <taxon>Viridiplantae</taxon>
        <taxon>Chlorophyta</taxon>
        <taxon>core chlorophytes</taxon>
        <taxon>Chlorophyceae</taxon>
        <taxon>CS clade</taxon>
        <taxon>Sphaeropleales</taxon>
        <taxon>Selenastraceae</taxon>
        <taxon>Monoraphidium</taxon>
    </lineage>
</organism>
<dbReference type="GeneID" id="25731400"/>
<evidence type="ECO:0000313" key="2">
    <source>
        <dbReference type="EMBL" id="KIY94069.1"/>
    </source>
</evidence>
<dbReference type="Proteomes" id="UP000054498">
    <property type="component" value="Unassembled WGS sequence"/>
</dbReference>
<name>A0A0D2LQU3_9CHLO</name>
<sequence>MAADNSSAAATVDAAAAGAAAAADAGGPLPRVVALGDSVLFWWCGRIVSLARGRGTLEAGDAAAAMPPGSRADIKAQWRVPARGALTAVQGAAVDAAPALTNGPPWVSATAALSYSVTTLSVFGHHRRWLALRAALAFLVLGLRLSVRRRGADADGDAGGGRALFVGRAGSGAQHGAALERRSSQQRPA</sequence>
<evidence type="ECO:0000313" key="3">
    <source>
        <dbReference type="Proteomes" id="UP000054498"/>
    </source>
</evidence>
<gene>
    <name evidence="2" type="ORF">MNEG_13892</name>
</gene>
<evidence type="ECO:0000256" key="1">
    <source>
        <dbReference type="SAM" id="MobiDB-lite"/>
    </source>
</evidence>
<proteinExistence type="predicted"/>